<reference evidence="8" key="1">
    <citation type="submission" date="2021-05" db="EMBL/GenBank/DDBJ databases">
        <authorList>
            <person name="Tigano A."/>
        </authorList>
    </citation>
    <scope>NUCLEOTIDE SEQUENCE</scope>
</reference>
<dbReference type="InterPro" id="IPR016187">
    <property type="entry name" value="CTDL_fold"/>
</dbReference>
<protein>
    <submittedName>
        <fullName evidence="8">(Atlantic silverside) hypothetical protein</fullName>
    </submittedName>
</protein>
<dbReference type="PANTHER" id="PTHR22800">
    <property type="entry name" value="C-TYPE LECTIN PROTEINS"/>
    <property type="match status" value="1"/>
</dbReference>
<dbReference type="Gene3D" id="3.10.100.10">
    <property type="entry name" value="Mannose-Binding Protein A, subunit A"/>
    <property type="match status" value="1"/>
</dbReference>
<dbReference type="GO" id="GO:0016020">
    <property type="term" value="C:membrane"/>
    <property type="evidence" value="ECO:0007669"/>
    <property type="project" value="UniProtKB-SubCell"/>
</dbReference>
<keyword evidence="9" id="KW-1185">Reference proteome</keyword>
<gene>
    <name evidence="8" type="ORF">MMEN_LOCUS6102</name>
</gene>
<keyword evidence="5 7" id="KW-1133">Transmembrane helix</keyword>
<proteinExistence type="predicted"/>
<dbReference type="GO" id="GO:0030246">
    <property type="term" value="F:carbohydrate binding"/>
    <property type="evidence" value="ECO:0007669"/>
    <property type="project" value="UniProtKB-KW"/>
</dbReference>
<accession>A0A8S4AQK7</accession>
<evidence type="ECO:0000256" key="7">
    <source>
        <dbReference type="SAM" id="Phobius"/>
    </source>
</evidence>
<name>A0A8S4AQK7_9TELE</name>
<keyword evidence="4" id="KW-0735">Signal-anchor</keyword>
<dbReference type="GO" id="GO:0045954">
    <property type="term" value="P:positive regulation of natural killer cell mediated cytotoxicity"/>
    <property type="evidence" value="ECO:0007669"/>
    <property type="project" value="TreeGrafter"/>
</dbReference>
<evidence type="ECO:0000313" key="9">
    <source>
        <dbReference type="Proteomes" id="UP000677803"/>
    </source>
</evidence>
<feature type="transmembrane region" description="Helical" evidence="7">
    <location>
        <begin position="72"/>
        <end position="93"/>
    </location>
</feature>
<keyword evidence="2 7" id="KW-0812">Transmembrane</keyword>
<comment type="caution">
    <text evidence="8">The sequence shown here is derived from an EMBL/GenBank/DDBJ whole genome shotgun (WGS) entry which is preliminary data.</text>
</comment>
<dbReference type="AlphaFoldDB" id="A0A8S4AQK7"/>
<evidence type="ECO:0000256" key="3">
    <source>
        <dbReference type="ARBA" id="ARBA00022734"/>
    </source>
</evidence>
<dbReference type="InterPro" id="IPR016186">
    <property type="entry name" value="C-type_lectin-like/link_sf"/>
</dbReference>
<sequence>MSYNIYEDVDCSTNARFSKEVNGEESVETIVDIYEGFVPFTDTRHPLRKNGGANSHSGLKATLRNRVKGVPLVLGVLCLLLFVGISILVRLYISVNLREKQLVAKFQEQIGNLSADLSKSYCHFGKEKETEAQTVEWQKITCSCYYASKEKNTWAQSQEDCQRKGASLLIIYSKAEHIQ</sequence>
<evidence type="ECO:0000313" key="8">
    <source>
        <dbReference type="EMBL" id="CAG5888159.1"/>
    </source>
</evidence>
<evidence type="ECO:0000256" key="2">
    <source>
        <dbReference type="ARBA" id="ARBA00022692"/>
    </source>
</evidence>
<evidence type="ECO:0000256" key="1">
    <source>
        <dbReference type="ARBA" id="ARBA00004606"/>
    </source>
</evidence>
<organism evidence="8 9">
    <name type="scientific">Menidia menidia</name>
    <name type="common">Atlantic silverside</name>
    <dbReference type="NCBI Taxonomy" id="238744"/>
    <lineage>
        <taxon>Eukaryota</taxon>
        <taxon>Metazoa</taxon>
        <taxon>Chordata</taxon>
        <taxon>Craniata</taxon>
        <taxon>Vertebrata</taxon>
        <taxon>Euteleostomi</taxon>
        <taxon>Actinopterygii</taxon>
        <taxon>Neopterygii</taxon>
        <taxon>Teleostei</taxon>
        <taxon>Neoteleostei</taxon>
        <taxon>Acanthomorphata</taxon>
        <taxon>Ovalentaria</taxon>
        <taxon>Atherinomorphae</taxon>
        <taxon>Atheriniformes</taxon>
        <taxon>Atherinopsidae</taxon>
        <taxon>Menidiinae</taxon>
        <taxon>Menidia</taxon>
    </lineage>
</organism>
<dbReference type="Proteomes" id="UP000677803">
    <property type="component" value="Unassembled WGS sequence"/>
</dbReference>
<evidence type="ECO:0000256" key="6">
    <source>
        <dbReference type="ARBA" id="ARBA00023136"/>
    </source>
</evidence>
<dbReference type="EMBL" id="CAJRST010005557">
    <property type="protein sequence ID" value="CAG5888159.1"/>
    <property type="molecule type" value="Genomic_DNA"/>
</dbReference>
<keyword evidence="6 7" id="KW-0472">Membrane</keyword>
<comment type="subcellular location">
    <subcellularLocation>
        <location evidence="1">Membrane</location>
        <topology evidence="1">Single-pass type II membrane protein</topology>
    </subcellularLocation>
</comment>
<keyword evidence="3" id="KW-0430">Lectin</keyword>
<dbReference type="InterPro" id="IPR050919">
    <property type="entry name" value="NKG2/CD94_NK_receptors"/>
</dbReference>
<dbReference type="SUPFAM" id="SSF56436">
    <property type="entry name" value="C-type lectin-like"/>
    <property type="match status" value="1"/>
</dbReference>
<evidence type="ECO:0000256" key="5">
    <source>
        <dbReference type="ARBA" id="ARBA00022989"/>
    </source>
</evidence>
<evidence type="ECO:0000256" key="4">
    <source>
        <dbReference type="ARBA" id="ARBA00022968"/>
    </source>
</evidence>
<dbReference type="PANTHER" id="PTHR22800:SF252">
    <property type="entry name" value="NATURAL KILLER CELLS ANTIGEN CD94"/>
    <property type="match status" value="1"/>
</dbReference>
<dbReference type="GO" id="GO:0002223">
    <property type="term" value="P:stimulatory C-type lectin receptor signaling pathway"/>
    <property type="evidence" value="ECO:0007669"/>
    <property type="project" value="TreeGrafter"/>
</dbReference>
<dbReference type="OrthoDB" id="8935730at2759"/>